<sequence length="228" mass="26302">MKERGAGRTEPQVLWHEEKGSLTLEGEPVLEYTLSWPEVQNAGLSGRWISRYYDRLARSWKQRWQREVYLAACLSFAQKRERSRPFQCWTGRLGGEVTALEGGLLSIRLEGEEIRGDGKPCRVTWGDVWKVREGRPEPLKRFFPGERRWKGRLTTAIREQGEARQTGGDCFLDQGWEKYIGKLLPSRDFWLQDGELAFAFPQCAIAPAAEGTPVFRFPLAEREERPEA</sequence>
<dbReference type="Proteomes" id="UP000628736">
    <property type="component" value="Unassembled WGS sequence"/>
</dbReference>
<dbReference type="EMBL" id="JACOPO010000001">
    <property type="protein sequence ID" value="MBC5721536.1"/>
    <property type="molecule type" value="Genomic_DNA"/>
</dbReference>
<proteinExistence type="predicted"/>
<organism evidence="1 2">
    <name type="scientific">Flintibacter hominis</name>
    <dbReference type="NCBI Taxonomy" id="2763048"/>
    <lineage>
        <taxon>Bacteria</taxon>
        <taxon>Bacillati</taxon>
        <taxon>Bacillota</taxon>
        <taxon>Clostridia</taxon>
        <taxon>Eubacteriales</taxon>
        <taxon>Flintibacter</taxon>
    </lineage>
</organism>
<reference evidence="1" key="1">
    <citation type="submission" date="2020-08" db="EMBL/GenBank/DDBJ databases">
        <title>Genome public.</title>
        <authorList>
            <person name="Liu C."/>
            <person name="Sun Q."/>
        </authorList>
    </citation>
    <scope>NUCLEOTIDE SEQUENCE</scope>
    <source>
        <strain evidence="1">NSJ-23</strain>
    </source>
</reference>
<evidence type="ECO:0000313" key="1">
    <source>
        <dbReference type="EMBL" id="MBC5721536.1"/>
    </source>
</evidence>
<keyword evidence="2" id="KW-1185">Reference proteome</keyword>
<comment type="caution">
    <text evidence="1">The sequence shown here is derived from an EMBL/GenBank/DDBJ whole genome shotgun (WGS) entry which is preliminary data.</text>
</comment>
<dbReference type="InterPro" id="IPR037126">
    <property type="entry name" value="PdaC/RsiV-like_sf"/>
</dbReference>
<dbReference type="RefSeq" id="WP_186851955.1">
    <property type="nucleotide sequence ID" value="NZ_JACOPO010000001.1"/>
</dbReference>
<accession>A0A8J6MC72</accession>
<protein>
    <submittedName>
        <fullName evidence="1">DUF3298 domain-containing protein</fullName>
    </submittedName>
</protein>
<evidence type="ECO:0000313" key="2">
    <source>
        <dbReference type="Proteomes" id="UP000628736"/>
    </source>
</evidence>
<name>A0A8J6MC72_9FIRM</name>
<dbReference type="AlphaFoldDB" id="A0A8J6MC72"/>
<dbReference type="Gene3D" id="3.90.640.20">
    <property type="entry name" value="Heat-shock cognate protein, ATPase"/>
    <property type="match status" value="1"/>
</dbReference>
<gene>
    <name evidence="1" type="ORF">H8S11_01670</name>
</gene>